<dbReference type="RefSeq" id="WP_058290765.1">
    <property type="nucleotide sequence ID" value="NZ_CYSD01000039.1"/>
</dbReference>
<evidence type="ECO:0000313" key="10">
    <source>
        <dbReference type="Proteomes" id="UP000052022"/>
    </source>
</evidence>
<protein>
    <submittedName>
        <fullName evidence="9">Alcohol dehydrogenase [acceptor]</fullName>
        <ecNumber evidence="9">1.1.99.-</ecNumber>
    </submittedName>
</protein>
<dbReference type="GO" id="GO:0016614">
    <property type="term" value="F:oxidoreductase activity, acting on CH-OH group of donors"/>
    <property type="evidence" value="ECO:0007669"/>
    <property type="project" value="InterPro"/>
</dbReference>
<dbReference type="Proteomes" id="UP000052022">
    <property type="component" value="Unassembled WGS sequence"/>
</dbReference>
<evidence type="ECO:0000256" key="2">
    <source>
        <dbReference type="ARBA" id="ARBA00010790"/>
    </source>
</evidence>
<dbReference type="PANTHER" id="PTHR11552:SF147">
    <property type="entry name" value="CHOLINE DEHYDROGENASE, MITOCHONDRIAL"/>
    <property type="match status" value="1"/>
</dbReference>
<dbReference type="SUPFAM" id="SSF51905">
    <property type="entry name" value="FAD/NAD(P)-binding domain"/>
    <property type="match status" value="1"/>
</dbReference>
<evidence type="ECO:0000256" key="1">
    <source>
        <dbReference type="ARBA" id="ARBA00001974"/>
    </source>
</evidence>
<name>A0A0P1GF54_9RHOB</name>
<evidence type="ECO:0000313" key="9">
    <source>
        <dbReference type="EMBL" id="CUH80116.1"/>
    </source>
</evidence>
<reference evidence="9 10" key="1">
    <citation type="submission" date="2015-09" db="EMBL/GenBank/DDBJ databases">
        <authorList>
            <consortium name="Swine Surveillance"/>
        </authorList>
    </citation>
    <scope>NUCLEOTIDE SEQUENCE [LARGE SCALE GENOMIC DNA]</scope>
    <source>
        <strain evidence="9 10">CECT 7557</strain>
    </source>
</reference>
<dbReference type="InterPro" id="IPR007867">
    <property type="entry name" value="GMC_OxRtase_C"/>
</dbReference>
<comment type="cofactor">
    <cofactor evidence="1 5">
        <name>FAD</name>
        <dbReference type="ChEBI" id="CHEBI:57692"/>
    </cofactor>
</comment>
<dbReference type="GO" id="GO:0050660">
    <property type="term" value="F:flavin adenine dinucleotide binding"/>
    <property type="evidence" value="ECO:0007669"/>
    <property type="project" value="InterPro"/>
</dbReference>
<evidence type="ECO:0000259" key="8">
    <source>
        <dbReference type="PROSITE" id="PS00624"/>
    </source>
</evidence>
<feature type="binding site" evidence="5">
    <location>
        <position position="82"/>
    </location>
    <ligand>
        <name>FAD</name>
        <dbReference type="ChEBI" id="CHEBI:57692"/>
    </ligand>
</feature>
<dbReference type="Gene3D" id="3.30.560.10">
    <property type="entry name" value="Glucose Oxidase, domain 3"/>
    <property type="match status" value="1"/>
</dbReference>
<dbReference type="EC" id="1.1.99.-" evidence="9"/>
<dbReference type="PIRSF" id="PIRSF000137">
    <property type="entry name" value="Alcohol_oxidase"/>
    <property type="match status" value="1"/>
</dbReference>
<dbReference type="InterPro" id="IPR036188">
    <property type="entry name" value="FAD/NAD-bd_sf"/>
</dbReference>
<gene>
    <name evidence="9" type="primary">alkJ_4</name>
    <name evidence="9" type="ORF">TRM7557_02727</name>
</gene>
<dbReference type="InterPro" id="IPR000172">
    <property type="entry name" value="GMC_OxRdtase_N"/>
</dbReference>
<dbReference type="EMBL" id="CYSD01000039">
    <property type="protein sequence ID" value="CUH80116.1"/>
    <property type="molecule type" value="Genomic_DNA"/>
</dbReference>
<organism evidence="9 10">
    <name type="scientific">Tritonibacter multivorans</name>
    <dbReference type="NCBI Taxonomy" id="928856"/>
    <lineage>
        <taxon>Bacteria</taxon>
        <taxon>Pseudomonadati</taxon>
        <taxon>Pseudomonadota</taxon>
        <taxon>Alphaproteobacteria</taxon>
        <taxon>Rhodobacterales</taxon>
        <taxon>Paracoccaceae</taxon>
        <taxon>Tritonibacter</taxon>
    </lineage>
</organism>
<accession>A0A0P1GF54</accession>
<keyword evidence="9" id="KW-0560">Oxidoreductase</keyword>
<feature type="domain" description="Glucose-methanol-choline oxidoreductase N-terminal" evidence="7">
    <location>
        <begin position="80"/>
        <end position="103"/>
    </location>
</feature>
<dbReference type="Gene3D" id="3.50.50.60">
    <property type="entry name" value="FAD/NAD(P)-binding domain"/>
    <property type="match status" value="1"/>
</dbReference>
<evidence type="ECO:0000256" key="3">
    <source>
        <dbReference type="ARBA" id="ARBA00022630"/>
    </source>
</evidence>
<dbReference type="STRING" id="928856.SAMN04488049_1048"/>
<dbReference type="OrthoDB" id="9785276at2"/>
<dbReference type="Pfam" id="PF00732">
    <property type="entry name" value="GMC_oxred_N"/>
    <property type="match status" value="1"/>
</dbReference>
<dbReference type="PROSITE" id="PS00623">
    <property type="entry name" value="GMC_OXRED_1"/>
    <property type="match status" value="1"/>
</dbReference>
<dbReference type="InterPro" id="IPR012132">
    <property type="entry name" value="GMC_OxRdtase"/>
</dbReference>
<dbReference type="PANTHER" id="PTHR11552">
    <property type="entry name" value="GLUCOSE-METHANOL-CHOLINE GMC OXIDOREDUCTASE"/>
    <property type="match status" value="1"/>
</dbReference>
<feature type="domain" description="Glucose-methanol-choline oxidoreductase N-terminal" evidence="8">
    <location>
        <begin position="253"/>
        <end position="267"/>
    </location>
</feature>
<evidence type="ECO:0000256" key="5">
    <source>
        <dbReference type="PIRSR" id="PIRSR000137-2"/>
    </source>
</evidence>
<dbReference type="Pfam" id="PF05199">
    <property type="entry name" value="GMC_oxred_C"/>
    <property type="match status" value="1"/>
</dbReference>
<evidence type="ECO:0000256" key="4">
    <source>
        <dbReference type="ARBA" id="ARBA00022827"/>
    </source>
</evidence>
<dbReference type="SUPFAM" id="SSF54373">
    <property type="entry name" value="FAD-linked reductases, C-terminal domain"/>
    <property type="match status" value="1"/>
</dbReference>
<keyword evidence="3 6" id="KW-0285">Flavoprotein</keyword>
<sequence length="533" mass="58051">MEFDFIVVGAGSAGCALANRISADARYTVALVEAGPADRNPWIHVPIGYFRTMGNPKTDWQYRTEQDAGIAGRAIAWPRGRVLGGSSSINGLLYVRGQPQDYDHWAQLGCTGWGWDSVLPLFKRSETWHGAHDGDLRGTDGPLSVQDSRLTREIVDTWIDAAEAAGYKRTPDYNGEDQEGVGYFQLTMKKGRRCSSAVAYLNPIKHRQNLTIITNAQTEKVLIEEGCATGIRVNRGGTMETLHARREVILSAGAIGSPQILMLSGIGDLDALKPHGIEVLSAVPGVGKNLQDHLQARPVYKTNLSTINTEANNIFKKGVMALQYALTQRGPMTMAASLGTGFLKTEPHLETPDIQFHIQPWSADKPADGPHRFSAFTASVLQLRPESAGHISLNSANMNDHPAIHPNYLATDLDCRTLVKGIQIARRIAQTDPLRSHVTEEHAPGSEIAFDDEQGTLDWARRTAVTIYHPTGTCKMGIDAMAVVDPQLRVRGVDRLRVADASIMPQIVSGNTNAPCIMIGEKAADLVLEDARS</sequence>
<evidence type="ECO:0000259" key="7">
    <source>
        <dbReference type="PROSITE" id="PS00623"/>
    </source>
</evidence>
<proteinExistence type="inferred from homology"/>
<evidence type="ECO:0000256" key="6">
    <source>
        <dbReference type="RuleBase" id="RU003968"/>
    </source>
</evidence>
<dbReference type="AlphaFoldDB" id="A0A0P1GF54"/>
<keyword evidence="10" id="KW-1185">Reference proteome</keyword>
<keyword evidence="4 5" id="KW-0274">FAD</keyword>
<comment type="similarity">
    <text evidence="2 6">Belongs to the GMC oxidoreductase family.</text>
</comment>
<dbReference type="PROSITE" id="PS00624">
    <property type="entry name" value="GMC_OXRED_2"/>
    <property type="match status" value="1"/>
</dbReference>